<dbReference type="Proteomes" id="UP000435910">
    <property type="component" value="Unassembled WGS sequence"/>
</dbReference>
<comment type="caution">
    <text evidence="11">The sequence shown here is derived from an EMBL/GenBank/DDBJ whole genome shotgun (WGS) entry which is preliminary data.</text>
</comment>
<feature type="binding site" evidence="8">
    <location>
        <begin position="96"/>
        <end position="99"/>
    </location>
    <ligand>
        <name>NADP(+)</name>
        <dbReference type="ChEBI" id="CHEBI:58349"/>
    </ligand>
</feature>
<dbReference type="SUPFAM" id="SSF48179">
    <property type="entry name" value="6-phosphogluconate dehydrogenase C-terminal domain-like"/>
    <property type="match status" value="1"/>
</dbReference>
<organism evidence="11 12">
    <name type="scientific">Bacillus licheniformis</name>
    <dbReference type="NCBI Taxonomy" id="1402"/>
    <lineage>
        <taxon>Bacteria</taxon>
        <taxon>Bacillati</taxon>
        <taxon>Bacillota</taxon>
        <taxon>Bacilli</taxon>
        <taxon>Bacillales</taxon>
        <taxon>Bacillaceae</taxon>
        <taxon>Bacillus</taxon>
    </lineage>
</organism>
<keyword evidence="6" id="KW-0028">Amino-acid biosynthesis</keyword>
<dbReference type="GO" id="GO:0005737">
    <property type="term" value="C:cytoplasm"/>
    <property type="evidence" value="ECO:0007669"/>
    <property type="project" value="UniProtKB-SubCell"/>
</dbReference>
<feature type="domain" description="Pyrroline-5-carboxylate reductase catalytic N-terminal" evidence="9">
    <location>
        <begin position="29"/>
        <end position="125"/>
    </location>
</feature>
<feature type="domain" description="Pyrroline-5-carboxylate reductase dimerisation" evidence="10">
    <location>
        <begin position="188"/>
        <end position="291"/>
    </location>
</feature>
<keyword evidence="2 6" id="KW-0641">Proline biosynthesis</keyword>
<evidence type="ECO:0000313" key="11">
    <source>
        <dbReference type="EMBL" id="TWL32083.1"/>
    </source>
</evidence>
<dbReference type="EMBL" id="NILC01000009">
    <property type="protein sequence ID" value="TWL32083.1"/>
    <property type="molecule type" value="Genomic_DNA"/>
</dbReference>
<dbReference type="FunFam" id="1.10.3730.10:FF:000001">
    <property type="entry name" value="Pyrroline-5-carboxylate reductase"/>
    <property type="match status" value="1"/>
</dbReference>
<evidence type="ECO:0000256" key="8">
    <source>
        <dbReference type="PIRSR" id="PIRSR000193-1"/>
    </source>
</evidence>
<evidence type="ECO:0000256" key="5">
    <source>
        <dbReference type="ARBA" id="ARBA00058118"/>
    </source>
</evidence>
<dbReference type="GO" id="GO:0004735">
    <property type="term" value="F:pyrroline-5-carboxylate reductase activity"/>
    <property type="evidence" value="ECO:0007669"/>
    <property type="project" value="UniProtKB-UniRule"/>
</dbReference>
<reference evidence="11 12" key="1">
    <citation type="submission" date="2019-06" db="EMBL/GenBank/DDBJ databases">
        <title>Genome sequence analysis of &gt;100 Bacillus licheniformis strains suggests intrinsic resistance to this species.</title>
        <authorList>
            <person name="Wels M."/>
            <person name="Siezen R.J."/>
            <person name="Johansen E."/>
            <person name="Stuer-Lauridsen B."/>
            <person name="Bjerre K."/>
            <person name="Nielsen B.K.K."/>
        </authorList>
    </citation>
    <scope>NUCLEOTIDE SEQUENCE [LARGE SCALE GENOMIC DNA]</scope>
    <source>
        <strain evidence="11 12">BAC-16736</strain>
    </source>
</reference>
<dbReference type="EC" id="1.5.1.2" evidence="6 7"/>
<dbReference type="InterPro" id="IPR000304">
    <property type="entry name" value="Pyrroline-COOH_reductase"/>
</dbReference>
<dbReference type="PIRSF" id="PIRSF000193">
    <property type="entry name" value="Pyrrol-5-carb_rd"/>
    <property type="match status" value="1"/>
</dbReference>
<comment type="pathway">
    <text evidence="6">Amino-acid biosynthesis; L-proline biosynthesis; L-proline from L-glutamate 5-semialdehyde: step 1/1.</text>
</comment>
<evidence type="ECO:0000259" key="9">
    <source>
        <dbReference type="Pfam" id="PF03807"/>
    </source>
</evidence>
<dbReference type="HAMAP" id="MF_01925">
    <property type="entry name" value="P5C_reductase"/>
    <property type="match status" value="1"/>
</dbReference>
<evidence type="ECO:0000256" key="4">
    <source>
        <dbReference type="ARBA" id="ARBA00023002"/>
    </source>
</evidence>
<evidence type="ECO:0000256" key="7">
    <source>
        <dbReference type="NCBIfam" id="TIGR00112"/>
    </source>
</evidence>
<evidence type="ECO:0000256" key="3">
    <source>
        <dbReference type="ARBA" id="ARBA00022857"/>
    </source>
</evidence>
<keyword evidence="4 6" id="KW-0560">Oxidoreductase</keyword>
<comment type="similarity">
    <text evidence="1 6">Belongs to the pyrroline-5-carboxylate reductase family.</text>
</comment>
<keyword evidence="6" id="KW-0963">Cytoplasm</keyword>
<dbReference type="PANTHER" id="PTHR11645">
    <property type="entry name" value="PYRROLINE-5-CARBOXYLATE REDUCTASE"/>
    <property type="match status" value="1"/>
</dbReference>
<dbReference type="PANTHER" id="PTHR11645:SF49">
    <property type="entry name" value="PYRROLINE-5-CARBOXYLATE REDUCTASE 1"/>
    <property type="match status" value="1"/>
</dbReference>
<dbReference type="InterPro" id="IPR029036">
    <property type="entry name" value="P5CR_dimer"/>
</dbReference>
<evidence type="ECO:0000313" key="12">
    <source>
        <dbReference type="Proteomes" id="UP000435910"/>
    </source>
</evidence>
<gene>
    <name evidence="6" type="primary">proC</name>
    <name evidence="11" type="ORF">CHCC16736_2471</name>
</gene>
<name>A0A8B5YGZ1_BACLI</name>
<dbReference type="AlphaFoldDB" id="A0A8B5YGZ1"/>
<comment type="subcellular location">
    <subcellularLocation>
        <location evidence="6">Cytoplasm</location>
    </subcellularLocation>
</comment>
<dbReference type="UniPathway" id="UPA00098">
    <property type="reaction ID" value="UER00361"/>
</dbReference>
<dbReference type="Gene3D" id="3.40.50.720">
    <property type="entry name" value="NAD(P)-binding Rossmann-like Domain"/>
    <property type="match status" value="1"/>
</dbReference>
<dbReference type="InterPro" id="IPR008927">
    <property type="entry name" value="6-PGluconate_DH-like_C_sf"/>
</dbReference>
<dbReference type="GO" id="GO:0055129">
    <property type="term" value="P:L-proline biosynthetic process"/>
    <property type="evidence" value="ECO:0007669"/>
    <property type="project" value="UniProtKB-UniRule"/>
</dbReference>
<sequence length="299" mass="31709">MKVVPRNLFVLCEDGKVFLFLEGGIKMKRIGFIGAGSMAEAMIKGLVKSGAMEPEAIFVTNQSNTARLRELSETYGVCGEADTAKVAARSDTLVLAMKPKDAAGGIAALRPYLRKEQLLISVLAGIPIHTIQHYAGLELPVVRAMPNTSAAIQKSATAFAASPLVTKEQMQEAADLFATVGSVTIVEESALDAVTAVAGSGPAFVYRFVEALQASAAELGLPEKTAKQLIIDMMAGAAQMLETGRDPSVMRKEITSAGGTTEAGLRMLDDHQFEQTVISCVKEAANRSAELRDMFAAKI</sequence>
<accession>A0A8B5YGZ1</accession>
<evidence type="ECO:0000256" key="1">
    <source>
        <dbReference type="ARBA" id="ARBA00005525"/>
    </source>
</evidence>
<keyword evidence="3 6" id="KW-0521">NADP</keyword>
<proteinExistence type="inferred from homology"/>
<dbReference type="InterPro" id="IPR028939">
    <property type="entry name" value="P5C_Rdtase_cat_N"/>
</dbReference>
<comment type="catalytic activity">
    <reaction evidence="6">
        <text>L-proline + NAD(+) = (S)-1-pyrroline-5-carboxylate + NADH + 2 H(+)</text>
        <dbReference type="Rhea" id="RHEA:14105"/>
        <dbReference type="ChEBI" id="CHEBI:15378"/>
        <dbReference type="ChEBI" id="CHEBI:17388"/>
        <dbReference type="ChEBI" id="CHEBI:57540"/>
        <dbReference type="ChEBI" id="CHEBI:57945"/>
        <dbReference type="ChEBI" id="CHEBI:60039"/>
        <dbReference type="EC" id="1.5.1.2"/>
    </reaction>
</comment>
<dbReference type="SUPFAM" id="SSF51735">
    <property type="entry name" value="NAD(P)-binding Rossmann-fold domains"/>
    <property type="match status" value="1"/>
</dbReference>
<dbReference type="NCBIfam" id="TIGR00112">
    <property type="entry name" value="proC"/>
    <property type="match status" value="1"/>
</dbReference>
<comment type="function">
    <text evidence="5 6">Catalyzes the reduction of 1-pyrroline-5-carboxylate (PCA) to L-proline.</text>
</comment>
<comment type="catalytic activity">
    <reaction evidence="6">
        <text>L-proline + NADP(+) = (S)-1-pyrroline-5-carboxylate + NADPH + 2 H(+)</text>
        <dbReference type="Rhea" id="RHEA:14109"/>
        <dbReference type="ChEBI" id="CHEBI:15378"/>
        <dbReference type="ChEBI" id="CHEBI:17388"/>
        <dbReference type="ChEBI" id="CHEBI:57783"/>
        <dbReference type="ChEBI" id="CHEBI:58349"/>
        <dbReference type="ChEBI" id="CHEBI:60039"/>
        <dbReference type="EC" id="1.5.1.2"/>
    </reaction>
</comment>
<protein>
    <recommendedName>
        <fullName evidence="6 7">Pyrroline-5-carboxylate reductase</fullName>
        <shortName evidence="6">P5C reductase</shortName>
        <shortName evidence="6">P5CR</shortName>
        <ecNumber evidence="6 7">1.5.1.2</ecNumber>
    </recommendedName>
    <alternativeName>
        <fullName evidence="6">PCA reductase</fullName>
    </alternativeName>
</protein>
<evidence type="ECO:0000256" key="2">
    <source>
        <dbReference type="ARBA" id="ARBA00022650"/>
    </source>
</evidence>
<dbReference type="Gene3D" id="1.10.3730.10">
    <property type="entry name" value="ProC C-terminal domain-like"/>
    <property type="match status" value="1"/>
</dbReference>
<dbReference type="Pfam" id="PF03807">
    <property type="entry name" value="F420_oxidored"/>
    <property type="match status" value="1"/>
</dbReference>
<feature type="binding site" evidence="8">
    <location>
        <begin position="33"/>
        <end position="38"/>
    </location>
    <ligand>
        <name>NADP(+)</name>
        <dbReference type="ChEBI" id="CHEBI:58349"/>
    </ligand>
</feature>
<dbReference type="InterPro" id="IPR036291">
    <property type="entry name" value="NAD(P)-bd_dom_sf"/>
</dbReference>
<dbReference type="Pfam" id="PF14748">
    <property type="entry name" value="P5CR_dimer"/>
    <property type="match status" value="1"/>
</dbReference>
<evidence type="ECO:0000259" key="10">
    <source>
        <dbReference type="Pfam" id="PF14748"/>
    </source>
</evidence>
<evidence type="ECO:0000256" key="6">
    <source>
        <dbReference type="HAMAP-Rule" id="MF_01925"/>
    </source>
</evidence>